<gene>
    <name evidence="10" type="ORF">NX02_15505</name>
</gene>
<dbReference type="RefSeq" id="WP_281178209.1">
    <property type="nucleotide sequence ID" value="NZ_CP006644.1"/>
</dbReference>
<evidence type="ECO:0008006" key="12">
    <source>
        <dbReference type="Google" id="ProtNLM"/>
    </source>
</evidence>
<dbReference type="SMART" id="SM00382">
    <property type="entry name" value="AAA"/>
    <property type="match status" value="1"/>
</dbReference>
<dbReference type="PROSITE" id="PS00211">
    <property type="entry name" value="ABC_TRANSPORTER_1"/>
    <property type="match status" value="1"/>
</dbReference>
<dbReference type="GO" id="GO:0005524">
    <property type="term" value="F:ATP binding"/>
    <property type="evidence" value="ECO:0007669"/>
    <property type="project" value="UniProtKB-KW"/>
</dbReference>
<keyword evidence="3" id="KW-0547">Nucleotide-binding</keyword>
<evidence type="ECO:0000256" key="1">
    <source>
        <dbReference type="ARBA" id="ARBA00004651"/>
    </source>
</evidence>
<evidence type="ECO:0000259" key="9">
    <source>
        <dbReference type="PROSITE" id="PS50929"/>
    </source>
</evidence>
<evidence type="ECO:0000256" key="2">
    <source>
        <dbReference type="ARBA" id="ARBA00022692"/>
    </source>
</evidence>
<dbReference type="EMBL" id="CP006644">
    <property type="protein sequence ID" value="AHE54782.1"/>
    <property type="molecule type" value="Genomic_DNA"/>
</dbReference>
<dbReference type="InterPro" id="IPR017871">
    <property type="entry name" value="ABC_transporter-like_CS"/>
</dbReference>
<dbReference type="InterPro" id="IPR036640">
    <property type="entry name" value="ABC1_TM_sf"/>
</dbReference>
<keyword evidence="11" id="KW-1185">Reference proteome</keyword>
<protein>
    <recommendedName>
        <fullName evidence="12">ABC transporter</fullName>
    </recommendedName>
</protein>
<accession>W0AE05</accession>
<dbReference type="PATRIC" id="fig|1123269.5.peg.3027"/>
<dbReference type="PANTHER" id="PTHR43394">
    <property type="entry name" value="ATP-DEPENDENT PERMEASE MDL1, MITOCHONDRIAL"/>
    <property type="match status" value="1"/>
</dbReference>
<dbReference type="Proteomes" id="UP000018851">
    <property type="component" value="Chromosome"/>
</dbReference>
<keyword evidence="5 7" id="KW-1133">Transmembrane helix</keyword>
<dbReference type="KEGG" id="ssan:NX02_15505"/>
<feature type="domain" description="ABC transmembrane type-1" evidence="9">
    <location>
        <begin position="10"/>
        <end position="291"/>
    </location>
</feature>
<dbReference type="Gene3D" id="1.20.1560.10">
    <property type="entry name" value="ABC transporter type 1, transmembrane domain"/>
    <property type="match status" value="1"/>
</dbReference>
<organism evidence="10 11">
    <name type="scientific">Sphingomonas sanxanigenens DSM 19645 = NX02</name>
    <dbReference type="NCBI Taxonomy" id="1123269"/>
    <lineage>
        <taxon>Bacteria</taxon>
        <taxon>Pseudomonadati</taxon>
        <taxon>Pseudomonadota</taxon>
        <taxon>Alphaproteobacteria</taxon>
        <taxon>Sphingomonadales</taxon>
        <taxon>Sphingomonadaceae</taxon>
        <taxon>Sphingomonas</taxon>
    </lineage>
</organism>
<dbReference type="SUPFAM" id="SSF52540">
    <property type="entry name" value="P-loop containing nucleoside triphosphate hydrolases"/>
    <property type="match status" value="1"/>
</dbReference>
<dbReference type="InterPro" id="IPR027417">
    <property type="entry name" value="P-loop_NTPase"/>
</dbReference>
<evidence type="ECO:0000256" key="4">
    <source>
        <dbReference type="ARBA" id="ARBA00022840"/>
    </source>
</evidence>
<dbReference type="HOGENOM" id="CLU_000604_84_3_5"/>
<dbReference type="InterPro" id="IPR003593">
    <property type="entry name" value="AAA+_ATPase"/>
</dbReference>
<evidence type="ECO:0000256" key="7">
    <source>
        <dbReference type="SAM" id="Phobius"/>
    </source>
</evidence>
<dbReference type="STRING" id="1123269.NX02_15505"/>
<dbReference type="SUPFAM" id="SSF90123">
    <property type="entry name" value="ABC transporter transmembrane region"/>
    <property type="match status" value="1"/>
</dbReference>
<evidence type="ECO:0000259" key="8">
    <source>
        <dbReference type="PROSITE" id="PS50893"/>
    </source>
</evidence>
<evidence type="ECO:0000313" key="11">
    <source>
        <dbReference type="Proteomes" id="UP000018851"/>
    </source>
</evidence>
<proteinExistence type="predicted"/>
<feature type="transmembrane region" description="Helical" evidence="7">
    <location>
        <begin position="44"/>
        <end position="65"/>
    </location>
</feature>
<feature type="transmembrane region" description="Helical" evidence="7">
    <location>
        <begin position="230"/>
        <end position="253"/>
    </location>
</feature>
<feature type="domain" description="ABC transporter" evidence="8">
    <location>
        <begin position="325"/>
        <end position="543"/>
    </location>
</feature>
<name>W0AE05_9SPHN</name>
<dbReference type="InterPro" id="IPR011527">
    <property type="entry name" value="ABC1_TM_dom"/>
</dbReference>
<keyword evidence="2 7" id="KW-0812">Transmembrane</keyword>
<dbReference type="Pfam" id="PF00664">
    <property type="entry name" value="ABC_membrane"/>
    <property type="match status" value="1"/>
</dbReference>
<dbReference type="eggNOG" id="COG2274">
    <property type="taxonomic scope" value="Bacteria"/>
</dbReference>
<dbReference type="GO" id="GO:0005886">
    <property type="term" value="C:plasma membrane"/>
    <property type="evidence" value="ECO:0007669"/>
    <property type="project" value="UniProtKB-SubCell"/>
</dbReference>
<evidence type="ECO:0000256" key="3">
    <source>
        <dbReference type="ARBA" id="ARBA00022741"/>
    </source>
</evidence>
<dbReference type="GO" id="GO:0015421">
    <property type="term" value="F:ABC-type oligopeptide transporter activity"/>
    <property type="evidence" value="ECO:0007669"/>
    <property type="project" value="TreeGrafter"/>
</dbReference>
<evidence type="ECO:0000256" key="6">
    <source>
        <dbReference type="ARBA" id="ARBA00023136"/>
    </source>
</evidence>
<dbReference type="AlphaFoldDB" id="W0AE05"/>
<evidence type="ECO:0000313" key="10">
    <source>
        <dbReference type="EMBL" id="AHE54782.1"/>
    </source>
</evidence>
<dbReference type="Gene3D" id="3.40.50.300">
    <property type="entry name" value="P-loop containing nucleotide triphosphate hydrolases"/>
    <property type="match status" value="1"/>
</dbReference>
<sequence length="543" mass="58987">MRPYAPRLCFVLAISLVATMLNLAQPYFSKLMIDQALLRRDLNALWMIAAALLVVTVLGFVLNALASYRYIALSAAMLYDIRAALLRHLQSLSPRFFSGFRLGDLMSRMNSDVSTVQRAAADTLLSVLSNMLFLLGSIALMLWLDWRLFLLGTVLVPVCVIAFVHFQRRLTALTQEMRERGADLGSFLVDSVMGMRVVTSLNAGAHEVRRFGMRNDAFISAMLRMQLTSFMAGALPGALLTASTSAVVLYGGWRIIAGEMSIGTLVAFMAYQARLFGPIQILMGLGAGLASARVSLGRILELFDTPAEVVEQADAVPLARIGEGLRFEHVAKRYDRDAVLVDIDFAVPAGSFCAILGESGAGKSTLADLLVRYQDVDAGRVLIDGVDVRSLRLDDLRREILLVDQAPYLFNDSIRANIAFGLDTVEDGAIVRAVHAAGLDALVARLPEGLETRTGERGLALSAGERQRLALARALLRRPSVLILDEPTSALDAETEARIADRLRGALPDATLIVITHKPALADRADIVVRLDGGQATVVDRRA</sequence>
<dbReference type="PROSITE" id="PS50929">
    <property type="entry name" value="ABC_TM1F"/>
    <property type="match status" value="1"/>
</dbReference>
<feature type="transmembrane region" description="Helical" evidence="7">
    <location>
        <begin position="124"/>
        <end position="143"/>
    </location>
</feature>
<dbReference type="PANTHER" id="PTHR43394:SF1">
    <property type="entry name" value="ATP-BINDING CASSETTE SUB-FAMILY B MEMBER 10, MITOCHONDRIAL"/>
    <property type="match status" value="1"/>
</dbReference>
<comment type="subcellular location">
    <subcellularLocation>
        <location evidence="1">Cell membrane</location>
        <topology evidence="1">Multi-pass membrane protein</topology>
    </subcellularLocation>
</comment>
<feature type="transmembrane region" description="Helical" evidence="7">
    <location>
        <begin position="149"/>
        <end position="166"/>
    </location>
</feature>
<dbReference type="CDD" id="cd07346">
    <property type="entry name" value="ABC_6TM_exporters"/>
    <property type="match status" value="1"/>
</dbReference>
<evidence type="ECO:0000256" key="5">
    <source>
        <dbReference type="ARBA" id="ARBA00022989"/>
    </source>
</evidence>
<dbReference type="GO" id="GO:0016887">
    <property type="term" value="F:ATP hydrolysis activity"/>
    <property type="evidence" value="ECO:0007669"/>
    <property type="project" value="InterPro"/>
</dbReference>
<dbReference type="Pfam" id="PF00005">
    <property type="entry name" value="ABC_tran"/>
    <property type="match status" value="1"/>
</dbReference>
<dbReference type="InterPro" id="IPR039421">
    <property type="entry name" value="Type_1_exporter"/>
</dbReference>
<keyword evidence="6 7" id="KW-0472">Membrane</keyword>
<reference evidence="10 11" key="1">
    <citation type="submission" date="2013-07" db="EMBL/GenBank/DDBJ databases">
        <title>Completed genome of Sphingomonas sanxanigenens NX02.</title>
        <authorList>
            <person name="Ma T."/>
            <person name="Huang H."/>
            <person name="Wu M."/>
            <person name="Li X."/>
            <person name="Li G."/>
        </authorList>
    </citation>
    <scope>NUCLEOTIDE SEQUENCE [LARGE SCALE GENOMIC DNA]</scope>
    <source>
        <strain evidence="10 11">NX02</strain>
    </source>
</reference>
<dbReference type="InterPro" id="IPR003439">
    <property type="entry name" value="ABC_transporter-like_ATP-bd"/>
</dbReference>
<keyword evidence="4" id="KW-0067">ATP-binding</keyword>
<dbReference type="PROSITE" id="PS50893">
    <property type="entry name" value="ABC_TRANSPORTER_2"/>
    <property type="match status" value="1"/>
</dbReference>